<feature type="domain" description="NadR/Ttd14 AAA" evidence="1">
    <location>
        <begin position="13"/>
        <end position="176"/>
    </location>
</feature>
<accession>A0A139SLA0</accession>
<dbReference type="InterPro" id="IPR038727">
    <property type="entry name" value="NadR/Ttd14_AAA_dom"/>
</dbReference>
<dbReference type="InterPro" id="IPR027417">
    <property type="entry name" value="P-loop_NTPase"/>
</dbReference>
<dbReference type="RefSeq" id="WP_068712101.1">
    <property type="nucleotide sequence ID" value="NZ_LSZP01000043.1"/>
</dbReference>
<comment type="caution">
    <text evidence="2">The sequence shown here is derived from an EMBL/GenBank/DDBJ whole genome shotgun (WGS) entry which is preliminary data.</text>
</comment>
<dbReference type="PANTHER" id="PTHR37512">
    <property type="entry name" value="TRIFUNCTIONAL NAD BIOSYNTHESIS/REGULATOR PROTEIN NADR"/>
    <property type="match status" value="1"/>
</dbReference>
<evidence type="ECO:0000259" key="1">
    <source>
        <dbReference type="Pfam" id="PF13521"/>
    </source>
</evidence>
<reference evidence="2 3" key="1">
    <citation type="submission" date="2016-02" db="EMBL/GenBank/DDBJ databases">
        <authorList>
            <person name="Wen L."/>
            <person name="He K."/>
            <person name="Yang H."/>
        </authorList>
    </citation>
    <scope>NUCLEOTIDE SEQUENCE [LARGE SCALE GENOMIC DNA]</scope>
    <source>
        <strain evidence="2 3">CV41</strain>
    </source>
</reference>
<dbReference type="EMBL" id="LSZP01000043">
    <property type="protein sequence ID" value="KXU35317.1"/>
    <property type="molecule type" value="Genomic_DNA"/>
</dbReference>
<dbReference type="InterPro" id="IPR052735">
    <property type="entry name" value="NAD_biosynth-regulator"/>
</dbReference>
<dbReference type="PANTHER" id="PTHR37512:SF1">
    <property type="entry name" value="NADR_TTD14 AAA DOMAIN-CONTAINING PROTEIN"/>
    <property type="match status" value="1"/>
</dbReference>
<gene>
    <name evidence="2" type="ORF">AXK12_05575</name>
</gene>
<sequence>MQRADFQSNPLLRVSVVGTDSTGKSTLAQYLGQHYGAPVALEFVRAFWDAHAGQIVAEDLPEIGRGQMAKEDRAAAEALHRRSPLLITDTELLTNVLYADLLFPGHCPDWEREEAERRSRRYALYLLCDTDVPFVPDPQRGSADPKRRAMMRRLFREMLTSRGLPFVDICGDWAERECRAVEAIDRLLESSDRSL</sequence>
<dbReference type="AlphaFoldDB" id="A0A139SLA0"/>
<proteinExistence type="predicted"/>
<dbReference type="Pfam" id="PF13521">
    <property type="entry name" value="AAA_28"/>
    <property type="match status" value="1"/>
</dbReference>
<dbReference type="OrthoDB" id="9802794at2"/>
<keyword evidence="3" id="KW-1185">Reference proteome</keyword>
<dbReference type="SUPFAM" id="SSF52540">
    <property type="entry name" value="P-loop containing nucleoside triphosphate hydrolases"/>
    <property type="match status" value="1"/>
</dbReference>
<organism evidence="2 3">
    <name type="scientific">Cephaloticoccus capnophilus</name>
    <dbReference type="NCBI Taxonomy" id="1548208"/>
    <lineage>
        <taxon>Bacteria</taxon>
        <taxon>Pseudomonadati</taxon>
        <taxon>Verrucomicrobiota</taxon>
        <taxon>Opitutia</taxon>
        <taxon>Opitutales</taxon>
        <taxon>Opitutaceae</taxon>
        <taxon>Cephaloticoccus</taxon>
    </lineage>
</organism>
<name>A0A139SLA0_9BACT</name>
<dbReference type="Proteomes" id="UP000071392">
    <property type="component" value="Unassembled WGS sequence"/>
</dbReference>
<dbReference type="STRING" id="1548208.AXK12_05575"/>
<evidence type="ECO:0000313" key="3">
    <source>
        <dbReference type="Proteomes" id="UP000071392"/>
    </source>
</evidence>
<evidence type="ECO:0000313" key="2">
    <source>
        <dbReference type="EMBL" id="KXU35317.1"/>
    </source>
</evidence>
<dbReference type="Gene3D" id="3.40.50.300">
    <property type="entry name" value="P-loop containing nucleotide triphosphate hydrolases"/>
    <property type="match status" value="1"/>
</dbReference>
<protein>
    <recommendedName>
        <fullName evidence="1">NadR/Ttd14 AAA domain-containing protein</fullName>
    </recommendedName>
</protein>